<evidence type="ECO:0000313" key="2">
    <source>
        <dbReference type="EMBL" id="KAF6457190.1"/>
    </source>
</evidence>
<comment type="caution">
    <text evidence="2">The sequence shown here is derived from an EMBL/GenBank/DDBJ whole genome shotgun (WGS) entry which is preliminary data.</text>
</comment>
<accession>A0A7J8GB74</accession>
<organism evidence="2 3">
    <name type="scientific">Rousettus aegyptiacus</name>
    <name type="common">Egyptian fruit bat</name>
    <name type="synonym">Pteropus aegyptiacus</name>
    <dbReference type="NCBI Taxonomy" id="9407"/>
    <lineage>
        <taxon>Eukaryota</taxon>
        <taxon>Metazoa</taxon>
        <taxon>Chordata</taxon>
        <taxon>Craniata</taxon>
        <taxon>Vertebrata</taxon>
        <taxon>Euteleostomi</taxon>
        <taxon>Mammalia</taxon>
        <taxon>Eutheria</taxon>
        <taxon>Laurasiatheria</taxon>
        <taxon>Chiroptera</taxon>
        <taxon>Yinpterochiroptera</taxon>
        <taxon>Pteropodoidea</taxon>
        <taxon>Pteropodidae</taxon>
        <taxon>Rousettinae</taxon>
        <taxon>Rousettus</taxon>
    </lineage>
</organism>
<keyword evidence="3" id="KW-1185">Reference proteome</keyword>
<name>A0A7J8GB74_ROUAE</name>
<evidence type="ECO:0000313" key="3">
    <source>
        <dbReference type="Proteomes" id="UP000593571"/>
    </source>
</evidence>
<feature type="compositionally biased region" description="Basic and acidic residues" evidence="1">
    <location>
        <begin position="1"/>
        <end position="23"/>
    </location>
</feature>
<evidence type="ECO:0000256" key="1">
    <source>
        <dbReference type="SAM" id="MobiDB-lite"/>
    </source>
</evidence>
<reference evidence="2 3" key="1">
    <citation type="journal article" date="2020" name="Nature">
        <title>Six reference-quality genomes reveal evolution of bat adaptations.</title>
        <authorList>
            <person name="Jebb D."/>
            <person name="Huang Z."/>
            <person name="Pippel M."/>
            <person name="Hughes G.M."/>
            <person name="Lavrichenko K."/>
            <person name="Devanna P."/>
            <person name="Winkler S."/>
            <person name="Jermiin L.S."/>
            <person name="Skirmuntt E.C."/>
            <person name="Katzourakis A."/>
            <person name="Burkitt-Gray L."/>
            <person name="Ray D.A."/>
            <person name="Sullivan K.A.M."/>
            <person name="Roscito J.G."/>
            <person name="Kirilenko B.M."/>
            <person name="Davalos L.M."/>
            <person name="Corthals A.P."/>
            <person name="Power M.L."/>
            <person name="Jones G."/>
            <person name="Ransome R.D."/>
            <person name="Dechmann D.K.N."/>
            <person name="Locatelli A.G."/>
            <person name="Puechmaille S.J."/>
            <person name="Fedrigo O."/>
            <person name="Jarvis E.D."/>
            <person name="Hiller M."/>
            <person name="Vernes S.C."/>
            <person name="Myers E.W."/>
            <person name="Teeling E.C."/>
        </authorList>
    </citation>
    <scope>NUCLEOTIDE SEQUENCE [LARGE SCALE GENOMIC DNA]</scope>
    <source>
        <strain evidence="2">MRouAeg1</strain>
        <tissue evidence="2">Muscle</tissue>
    </source>
</reference>
<gene>
    <name evidence="2" type="ORF">HJG63_011723</name>
</gene>
<dbReference type="EMBL" id="JACASE010000006">
    <property type="protein sequence ID" value="KAF6457190.1"/>
    <property type="molecule type" value="Genomic_DNA"/>
</dbReference>
<dbReference type="AlphaFoldDB" id="A0A7J8GB74"/>
<sequence>MYMKEGRRRGGEREENSKQEQRNPHCRNHSTGLWVGWGGASRVKFNRFSYLVKCPRAAAFCCSWVKLVAQQGGALSSSPLQGMWGASSGRRSLRHGLCLFRACILSPSSVCPRHCAHFRPHRGGLSFCPYNQRLPGLLYHSSTEFPPSTHSHEGIPGGTHLSETLPHLHASPQSTHTPLLLSLPTYC</sequence>
<feature type="region of interest" description="Disordered" evidence="1">
    <location>
        <begin position="1"/>
        <end position="27"/>
    </location>
</feature>
<proteinExistence type="predicted"/>
<dbReference type="Proteomes" id="UP000593571">
    <property type="component" value="Unassembled WGS sequence"/>
</dbReference>
<protein>
    <submittedName>
        <fullName evidence="2">Uncharacterized protein</fullName>
    </submittedName>
</protein>